<feature type="compositionally biased region" description="Basic and acidic residues" evidence="2">
    <location>
        <begin position="228"/>
        <end position="253"/>
    </location>
</feature>
<feature type="region of interest" description="Disordered" evidence="2">
    <location>
        <begin position="1"/>
        <end position="28"/>
    </location>
</feature>
<protein>
    <recommendedName>
        <fullName evidence="3">RRM domain-containing protein</fullName>
    </recommendedName>
</protein>
<reference evidence="4" key="1">
    <citation type="submission" date="2021-02" db="EMBL/GenBank/DDBJ databases">
        <authorList>
            <person name="Nowell W R."/>
        </authorList>
    </citation>
    <scope>NUCLEOTIDE SEQUENCE</scope>
</reference>
<dbReference type="InterPro" id="IPR000504">
    <property type="entry name" value="RRM_dom"/>
</dbReference>
<proteinExistence type="predicted"/>
<dbReference type="PROSITE" id="PS50102">
    <property type="entry name" value="RRM"/>
    <property type="match status" value="1"/>
</dbReference>
<dbReference type="OrthoDB" id="5970at2759"/>
<keyword evidence="1" id="KW-0694">RNA-binding</keyword>
<dbReference type="SMART" id="SM00360">
    <property type="entry name" value="RRM"/>
    <property type="match status" value="1"/>
</dbReference>
<dbReference type="InterPro" id="IPR012677">
    <property type="entry name" value="Nucleotide-bd_a/b_plait_sf"/>
</dbReference>
<comment type="caution">
    <text evidence="4">The sequence shown here is derived from an EMBL/GenBank/DDBJ whole genome shotgun (WGS) entry which is preliminary data.</text>
</comment>
<feature type="region of interest" description="Disordered" evidence="2">
    <location>
        <begin position="141"/>
        <end position="260"/>
    </location>
</feature>
<evidence type="ECO:0000256" key="2">
    <source>
        <dbReference type="SAM" id="MobiDB-lite"/>
    </source>
</evidence>
<evidence type="ECO:0000259" key="3">
    <source>
        <dbReference type="PROSITE" id="PS50102"/>
    </source>
</evidence>
<dbReference type="PANTHER" id="PTHR48038">
    <property type="entry name" value="RIBONUCLEOPROTEIN RB97D"/>
    <property type="match status" value="1"/>
</dbReference>
<evidence type="ECO:0000313" key="4">
    <source>
        <dbReference type="EMBL" id="CAF0724100.1"/>
    </source>
</evidence>
<dbReference type="InterPro" id="IPR035979">
    <property type="entry name" value="RBD_domain_sf"/>
</dbReference>
<dbReference type="AlphaFoldDB" id="A0A813MPN9"/>
<evidence type="ECO:0000313" key="5">
    <source>
        <dbReference type="Proteomes" id="UP000663852"/>
    </source>
</evidence>
<dbReference type="SUPFAM" id="SSF54928">
    <property type="entry name" value="RNA-binding domain, RBD"/>
    <property type="match status" value="1"/>
</dbReference>
<dbReference type="Pfam" id="PF00076">
    <property type="entry name" value="RRM_1"/>
    <property type="match status" value="1"/>
</dbReference>
<dbReference type="GO" id="GO:0003723">
    <property type="term" value="F:RNA binding"/>
    <property type="evidence" value="ECO:0007669"/>
    <property type="project" value="UniProtKB-UniRule"/>
</dbReference>
<feature type="domain" description="RRM" evidence="3">
    <location>
        <begin position="31"/>
        <end position="104"/>
    </location>
</feature>
<evidence type="ECO:0000256" key="1">
    <source>
        <dbReference type="PROSITE-ProRule" id="PRU00176"/>
    </source>
</evidence>
<feature type="compositionally biased region" description="Basic and acidic residues" evidence="2">
    <location>
        <begin position="179"/>
        <end position="198"/>
    </location>
</feature>
<organism evidence="4 5">
    <name type="scientific">Adineta ricciae</name>
    <name type="common">Rotifer</name>
    <dbReference type="NCBI Taxonomy" id="249248"/>
    <lineage>
        <taxon>Eukaryota</taxon>
        <taxon>Metazoa</taxon>
        <taxon>Spiralia</taxon>
        <taxon>Gnathifera</taxon>
        <taxon>Rotifera</taxon>
        <taxon>Eurotatoria</taxon>
        <taxon>Bdelloidea</taxon>
        <taxon>Adinetida</taxon>
        <taxon>Adinetidae</taxon>
        <taxon>Adineta</taxon>
    </lineage>
</organism>
<dbReference type="Gene3D" id="3.30.70.330">
    <property type="match status" value="1"/>
</dbReference>
<dbReference type="EMBL" id="CAJNOJ010000001">
    <property type="protein sequence ID" value="CAF0724100.1"/>
    <property type="molecule type" value="Genomic_DNA"/>
</dbReference>
<feature type="compositionally biased region" description="Low complexity" evidence="2">
    <location>
        <begin position="204"/>
        <end position="213"/>
    </location>
</feature>
<dbReference type="PANTHER" id="PTHR48038:SF1">
    <property type="entry name" value="RIBONUCLEOPROTEIN RB97D"/>
    <property type="match status" value="1"/>
</dbReference>
<feature type="compositionally biased region" description="Basic residues" evidence="2">
    <location>
        <begin position="150"/>
        <end position="168"/>
    </location>
</feature>
<sequence length="260" mass="29817">MGRSRDREGSLASTGSGRTARSKKWDGNAGHRLHLSDLPVGVSKHEIEKIFRPYGELNEIWVASNPPCFAFINFTHRSDGERAMKELDGTTLAGARIGLSWARPRHYGGRSRRQTEILTVVVVAATHAVDDYWMKMIDSHSLAEKEQRSRSRSPHYRRSGDSRRRRSPRSGSQSPSRSPRRDPRRDDRQKTSRREENRRRRHSSSQSDHNSNRSPRRENKRQSTRSPSNERRRSATPNGDHHAVETDGNHAAELEVDEQD</sequence>
<dbReference type="Proteomes" id="UP000663852">
    <property type="component" value="Unassembled WGS sequence"/>
</dbReference>
<gene>
    <name evidence="4" type="ORF">EDS130_LOCUS572</name>
</gene>
<accession>A0A813MPN9</accession>
<name>A0A813MPN9_ADIRI</name>